<dbReference type="AlphaFoldDB" id="V6LUR2"/>
<evidence type="ECO:0000256" key="6">
    <source>
        <dbReference type="ARBA" id="ARBA00023136"/>
    </source>
</evidence>
<dbReference type="EMBL" id="KI545993">
    <property type="protein sequence ID" value="EST48305.1"/>
    <property type="molecule type" value="Genomic_DNA"/>
</dbReference>
<feature type="transmembrane region" description="Helical" evidence="7">
    <location>
        <begin position="74"/>
        <end position="100"/>
    </location>
</feature>
<dbReference type="VEuPathDB" id="GiardiaDB:SS50377_23907"/>
<evidence type="ECO:0000256" key="5">
    <source>
        <dbReference type="ARBA" id="ARBA00022989"/>
    </source>
</evidence>
<reference evidence="9" key="2">
    <citation type="submission" date="2020-12" db="EMBL/GenBank/DDBJ databases">
        <title>New Spironucleus salmonicida genome in near-complete chromosomes.</title>
        <authorList>
            <person name="Xu F."/>
            <person name="Kurt Z."/>
            <person name="Jimenez-Gonzalez A."/>
            <person name="Astvaldsson A."/>
            <person name="Andersson J.O."/>
            <person name="Svard S.G."/>
        </authorList>
    </citation>
    <scope>NUCLEOTIDE SEQUENCE</scope>
    <source>
        <strain evidence="9">ATCC 50377</strain>
    </source>
</reference>
<feature type="transmembrane region" description="Helical" evidence="7">
    <location>
        <begin position="302"/>
        <end position="327"/>
    </location>
</feature>
<evidence type="ECO:0000313" key="8">
    <source>
        <dbReference type="EMBL" id="EST48305.1"/>
    </source>
</evidence>
<sequence>MTDTIEVKNKEENTKVNKKDVSYLGTGPILQVLLYQSVNNMLGFVIVTLYMLADSVFIGQYLGEPGLAASSLGLSIELLLCIIVIQSLSVGSIALIGPALGQNRIDDARNYATQFFLLLVIYNLIVPCFMIPLRKIIAQGLGATTEPTYTYLESYITVMYSGGVLAYTINVGLLPLLRQENKVREAMVLQIVSSLLNIILDAIFFNLTLSQLGMMCAALSTVLSQLIIDIWILYNFFGGVKSTVIKFSKKGLRFTKEYLKTTFAQFVPAVSNTVPIIVEIALMNSQISKYGGNKAVFYGAVYGLMCRLIQLLVQPRLGIYFGFLAIISYNLGQKKFQRIQKLIYYADWVTMFFLIIIDAILIGLMPYIIFIFNTDQKFIDEATPLLRMSFAGLFTMGSISVASGVLQMSGQVVIATLIQGFRLTIDIILLYTIPLFLDVKWVFLVPSITETCGCIIGQVVLATQTRKYKRMAETQALESELELCSQVEISVQDGVKEEN</sequence>
<dbReference type="Proteomes" id="UP000018208">
    <property type="component" value="Unassembled WGS sequence"/>
</dbReference>
<feature type="transmembrane region" description="Helical" evidence="7">
    <location>
        <begin position="258"/>
        <end position="282"/>
    </location>
</feature>
<evidence type="ECO:0000313" key="9">
    <source>
        <dbReference type="EMBL" id="KAH0573972.1"/>
    </source>
</evidence>
<keyword evidence="6 7" id="KW-0472">Membrane</keyword>
<dbReference type="GO" id="GO:0042910">
    <property type="term" value="F:xenobiotic transmembrane transporter activity"/>
    <property type="evidence" value="ECO:0007669"/>
    <property type="project" value="InterPro"/>
</dbReference>
<keyword evidence="4 7" id="KW-0812">Transmembrane</keyword>
<dbReference type="GO" id="GO:0005886">
    <property type="term" value="C:plasma membrane"/>
    <property type="evidence" value="ECO:0007669"/>
    <property type="project" value="UniProtKB-SubCell"/>
</dbReference>
<protein>
    <submittedName>
        <fullName evidence="9">Na -driven multidrug efflux pump</fullName>
    </submittedName>
    <submittedName>
        <fullName evidence="8">Na+-driven multidrug efflux pump</fullName>
    </submittedName>
</protein>
<feature type="transmembrane region" description="Helical" evidence="7">
    <location>
        <begin position="384"/>
        <end position="405"/>
    </location>
</feature>
<evidence type="ECO:0000256" key="7">
    <source>
        <dbReference type="SAM" id="Phobius"/>
    </source>
</evidence>
<dbReference type="PANTHER" id="PTHR43823:SF3">
    <property type="entry name" value="MULTIDRUG EXPORT PROTEIN MEPA"/>
    <property type="match status" value="1"/>
</dbReference>
<reference evidence="8 9" key="1">
    <citation type="journal article" date="2014" name="PLoS Genet.">
        <title>The Genome of Spironucleus salmonicida Highlights a Fish Pathogen Adapted to Fluctuating Environments.</title>
        <authorList>
            <person name="Xu F."/>
            <person name="Jerlstrom-Hultqvist J."/>
            <person name="Einarsson E."/>
            <person name="Astvaldsson A."/>
            <person name="Svard S.G."/>
            <person name="Andersson J.O."/>
        </authorList>
    </citation>
    <scope>NUCLEOTIDE SEQUENCE</scope>
    <source>
        <strain evidence="9">ATCC 50377</strain>
    </source>
</reference>
<evidence type="ECO:0000313" key="10">
    <source>
        <dbReference type="Proteomes" id="UP000018208"/>
    </source>
</evidence>
<feature type="transmembrane region" description="Helical" evidence="7">
    <location>
        <begin position="439"/>
        <end position="461"/>
    </location>
</feature>
<dbReference type="InterPro" id="IPR051327">
    <property type="entry name" value="MATE_MepA_subfamily"/>
</dbReference>
<feature type="transmembrane region" description="Helical" evidence="7">
    <location>
        <begin position="348"/>
        <end position="372"/>
    </location>
</feature>
<feature type="transmembrane region" description="Helical" evidence="7">
    <location>
        <begin position="41"/>
        <end position="62"/>
    </location>
</feature>
<keyword evidence="5 7" id="KW-1133">Transmembrane helix</keyword>
<comment type="similarity">
    <text evidence="2">Belongs to the multi antimicrobial extrusion (MATE) (TC 2.A.66.1) family.</text>
</comment>
<feature type="transmembrane region" description="Helical" evidence="7">
    <location>
        <begin position="186"/>
        <end position="206"/>
    </location>
</feature>
<name>V6LUR2_9EUKA</name>
<evidence type="ECO:0000256" key="4">
    <source>
        <dbReference type="ARBA" id="ARBA00022692"/>
    </source>
</evidence>
<feature type="transmembrane region" description="Helical" evidence="7">
    <location>
        <begin position="212"/>
        <end position="237"/>
    </location>
</feature>
<feature type="transmembrane region" description="Helical" evidence="7">
    <location>
        <begin position="412"/>
        <end position="433"/>
    </location>
</feature>
<gene>
    <name evidence="8" type="ORF">SS50377_11504</name>
    <name evidence="9" type="ORF">SS50377_23907</name>
</gene>
<feature type="transmembrane region" description="Helical" evidence="7">
    <location>
        <begin position="112"/>
        <end position="134"/>
    </location>
</feature>
<evidence type="ECO:0000256" key="3">
    <source>
        <dbReference type="ARBA" id="ARBA00022475"/>
    </source>
</evidence>
<dbReference type="Pfam" id="PF01554">
    <property type="entry name" value="MatE"/>
    <property type="match status" value="2"/>
</dbReference>
<proteinExistence type="inferred from homology"/>
<organism evidence="8">
    <name type="scientific">Spironucleus salmonicida</name>
    <dbReference type="NCBI Taxonomy" id="348837"/>
    <lineage>
        <taxon>Eukaryota</taxon>
        <taxon>Metamonada</taxon>
        <taxon>Diplomonadida</taxon>
        <taxon>Hexamitidae</taxon>
        <taxon>Hexamitinae</taxon>
        <taxon>Spironucleus</taxon>
    </lineage>
</organism>
<dbReference type="EMBL" id="AUWU02000004">
    <property type="protein sequence ID" value="KAH0573972.1"/>
    <property type="molecule type" value="Genomic_DNA"/>
</dbReference>
<dbReference type="InterPro" id="IPR002528">
    <property type="entry name" value="MATE_fam"/>
</dbReference>
<feature type="transmembrane region" description="Helical" evidence="7">
    <location>
        <begin position="154"/>
        <end position="174"/>
    </location>
</feature>
<accession>V6LUR2</accession>
<keyword evidence="10" id="KW-1185">Reference proteome</keyword>
<dbReference type="OrthoDB" id="10251135at2759"/>
<dbReference type="GO" id="GO:0015297">
    <property type="term" value="F:antiporter activity"/>
    <property type="evidence" value="ECO:0007669"/>
    <property type="project" value="InterPro"/>
</dbReference>
<keyword evidence="3" id="KW-1003">Cell membrane</keyword>
<evidence type="ECO:0000256" key="2">
    <source>
        <dbReference type="ARBA" id="ARBA00010199"/>
    </source>
</evidence>
<dbReference type="PANTHER" id="PTHR43823">
    <property type="entry name" value="SPORULATION PROTEIN YKVU"/>
    <property type="match status" value="1"/>
</dbReference>
<evidence type="ECO:0000256" key="1">
    <source>
        <dbReference type="ARBA" id="ARBA00004651"/>
    </source>
</evidence>
<comment type="subcellular location">
    <subcellularLocation>
        <location evidence="1">Cell membrane</location>
        <topology evidence="1">Multi-pass membrane protein</topology>
    </subcellularLocation>
</comment>